<proteinExistence type="predicted"/>
<keyword evidence="2" id="KW-0812">Transmembrane</keyword>
<dbReference type="GO" id="GO:0016791">
    <property type="term" value="F:phosphatase activity"/>
    <property type="evidence" value="ECO:0007669"/>
    <property type="project" value="TreeGrafter"/>
</dbReference>
<dbReference type="OrthoDB" id="9773346at2"/>
<dbReference type="Pfam" id="PF07228">
    <property type="entry name" value="SpoIIE"/>
    <property type="match status" value="1"/>
</dbReference>
<protein>
    <submittedName>
        <fullName evidence="6">SpoIIE family protein phosphatase</fullName>
    </submittedName>
    <submittedName>
        <fullName evidence="5">Stage II sporulation protein E</fullName>
    </submittedName>
</protein>
<keyword evidence="7" id="KW-1185">Reference proteome</keyword>
<sequence length="553" mass="61758">MDNFIRFLLICIPMIYLLFTFYIVSILFNKKIRKTVSVLPVGILVCSVLNIFAALIAFFSHNILFLVLGVAASVFILFIFTFRFKQIQVREFEREEQATREAQEMLEGNNAADETYLRAKALFPVGNKFIAHAAEMLRDRKDVSATLAFINQVMIEQMYADGGVILIADDFEDFLAVKALEGNFPPPYKLPDDVPHKIERVRTNFKYAEFKLENSIFGEAATSGVPILIQDGTQDERVYNNGPESFLLPGSYLILPMISKGNVTGIIGLSRDSGNVPFTETDVEIAEMLANYVTEALNLIDALQEEAELTAIENEMAMASKIQNILLPKKLVDTPSLSFGLYAKQAKGVCSDYYDVIRSQEDRSFIIVFDVAGKSIQAVIVMIMIRAIIYLLTSTKQSTLTLLDALNKGITGKISIDHYAGVSFLTYLHNEKAIEYASAGNQALLIWRNKTNKLEMITQATDPIGVSVKSIYTVKKLPFTENDIAILYTDGIIEALNSEGSQFSLQSVSNVIAKNKDLRAKEIAKKLNEQITQFMGKALPRDDQTFVVVKAKN</sequence>
<dbReference type="Proteomes" id="UP000323594">
    <property type="component" value="Chromosome"/>
</dbReference>
<feature type="domain" description="PPM-type phosphatase" evidence="4">
    <location>
        <begin position="334"/>
        <end position="551"/>
    </location>
</feature>
<dbReference type="InterPro" id="IPR029016">
    <property type="entry name" value="GAF-like_dom_sf"/>
</dbReference>
<dbReference type="GeneID" id="57752919"/>
<evidence type="ECO:0000259" key="4">
    <source>
        <dbReference type="SMART" id="SM00331"/>
    </source>
</evidence>
<keyword evidence="1" id="KW-0378">Hydrolase</keyword>
<feature type="transmembrane region" description="Helical" evidence="2">
    <location>
        <begin position="63"/>
        <end position="84"/>
    </location>
</feature>
<dbReference type="SUPFAM" id="SSF81606">
    <property type="entry name" value="PP2C-like"/>
    <property type="match status" value="1"/>
</dbReference>
<evidence type="ECO:0000259" key="3">
    <source>
        <dbReference type="SMART" id="SM00065"/>
    </source>
</evidence>
<keyword evidence="2" id="KW-0472">Membrane</keyword>
<gene>
    <name evidence="6" type="ORF">FUT82_07455</name>
    <name evidence="5" type="ORF">TPHV1_40130</name>
</gene>
<dbReference type="RefSeq" id="WP_002696522.1">
    <property type="nucleotide sequence ID" value="NZ_CDNC01000034.1"/>
</dbReference>
<dbReference type="InterPro" id="IPR052016">
    <property type="entry name" value="Bact_Sigma-Reg"/>
</dbReference>
<dbReference type="SMART" id="SM00065">
    <property type="entry name" value="GAF"/>
    <property type="match status" value="1"/>
</dbReference>
<dbReference type="Pfam" id="PF13185">
    <property type="entry name" value="GAF_2"/>
    <property type="match status" value="1"/>
</dbReference>
<name>A0A0B7GYD6_TREPH</name>
<dbReference type="InterPro" id="IPR036457">
    <property type="entry name" value="PPM-type-like_dom_sf"/>
</dbReference>
<dbReference type="SUPFAM" id="SSF55781">
    <property type="entry name" value="GAF domain-like"/>
    <property type="match status" value="1"/>
</dbReference>
<feature type="transmembrane region" description="Helical" evidence="2">
    <location>
        <begin position="6"/>
        <end position="28"/>
    </location>
</feature>
<dbReference type="EMBL" id="CDNC01000034">
    <property type="protein sequence ID" value="CEM62627.1"/>
    <property type="molecule type" value="Genomic_DNA"/>
</dbReference>
<dbReference type="Proteomes" id="UP000042527">
    <property type="component" value="Unassembled WGS sequence"/>
</dbReference>
<reference evidence="5" key="1">
    <citation type="submission" date="2015-01" db="EMBL/GenBank/DDBJ databases">
        <authorList>
            <person name="Xiang T."/>
            <person name="Song Y."/>
            <person name="Huang L."/>
            <person name="Wang B."/>
            <person name="Wu P."/>
        </authorList>
    </citation>
    <scope>NUCLEOTIDE SEQUENCE [LARGE SCALE GENOMIC DNA]</scope>
    <source>
        <strain evidence="5">V1</strain>
    </source>
</reference>
<reference evidence="7" key="2">
    <citation type="submission" date="2015-01" db="EMBL/GenBank/DDBJ databases">
        <authorList>
            <person name="Manzoor Shahid"/>
            <person name="Zubair Saima"/>
        </authorList>
    </citation>
    <scope>NUCLEOTIDE SEQUENCE [LARGE SCALE GENOMIC DNA]</scope>
    <source>
        <strain evidence="7">V1</strain>
    </source>
</reference>
<organism evidence="5 7">
    <name type="scientific">Treponema phagedenis</name>
    <dbReference type="NCBI Taxonomy" id="162"/>
    <lineage>
        <taxon>Bacteria</taxon>
        <taxon>Pseudomonadati</taxon>
        <taxon>Spirochaetota</taxon>
        <taxon>Spirochaetia</taxon>
        <taxon>Spirochaetales</taxon>
        <taxon>Treponemataceae</taxon>
        <taxon>Treponema</taxon>
    </lineage>
</organism>
<dbReference type="PANTHER" id="PTHR43156">
    <property type="entry name" value="STAGE II SPORULATION PROTEIN E-RELATED"/>
    <property type="match status" value="1"/>
</dbReference>
<evidence type="ECO:0000256" key="1">
    <source>
        <dbReference type="ARBA" id="ARBA00022801"/>
    </source>
</evidence>
<dbReference type="InterPro" id="IPR003018">
    <property type="entry name" value="GAF"/>
</dbReference>
<dbReference type="InterPro" id="IPR001932">
    <property type="entry name" value="PPM-type_phosphatase-like_dom"/>
</dbReference>
<evidence type="ECO:0000313" key="7">
    <source>
        <dbReference type="Proteomes" id="UP000042527"/>
    </source>
</evidence>
<dbReference type="AlphaFoldDB" id="A0A0B7GYD6"/>
<feature type="transmembrane region" description="Helical" evidence="2">
    <location>
        <begin position="35"/>
        <end position="57"/>
    </location>
</feature>
<evidence type="ECO:0000313" key="5">
    <source>
        <dbReference type="EMBL" id="CEM62627.1"/>
    </source>
</evidence>
<evidence type="ECO:0000313" key="8">
    <source>
        <dbReference type="Proteomes" id="UP000323594"/>
    </source>
</evidence>
<dbReference type="Gene3D" id="3.30.450.40">
    <property type="match status" value="1"/>
</dbReference>
<dbReference type="Gene3D" id="3.60.40.10">
    <property type="entry name" value="PPM-type phosphatase domain"/>
    <property type="match status" value="1"/>
</dbReference>
<keyword evidence="2" id="KW-1133">Transmembrane helix</keyword>
<dbReference type="SMART" id="SM00331">
    <property type="entry name" value="PP2C_SIG"/>
    <property type="match status" value="1"/>
</dbReference>
<reference evidence="6 8" key="3">
    <citation type="submission" date="2019-08" db="EMBL/GenBank/DDBJ databases">
        <authorList>
            <person name="Kuhnert P."/>
        </authorList>
    </citation>
    <scope>NUCLEOTIDE SEQUENCE [LARGE SCALE GENOMIC DNA]</scope>
    <source>
        <strain evidence="6 8">B36.5</strain>
    </source>
</reference>
<feature type="domain" description="GAF" evidence="3">
    <location>
        <begin position="142"/>
        <end position="307"/>
    </location>
</feature>
<dbReference type="EMBL" id="CP042817">
    <property type="protein sequence ID" value="QEJ97845.1"/>
    <property type="molecule type" value="Genomic_DNA"/>
</dbReference>
<evidence type="ECO:0000256" key="2">
    <source>
        <dbReference type="SAM" id="Phobius"/>
    </source>
</evidence>
<evidence type="ECO:0000313" key="6">
    <source>
        <dbReference type="EMBL" id="QEJ97845.1"/>
    </source>
</evidence>
<dbReference type="PANTHER" id="PTHR43156:SF2">
    <property type="entry name" value="STAGE II SPORULATION PROTEIN E"/>
    <property type="match status" value="1"/>
</dbReference>
<accession>A0A0B7GYD6</accession>